<reference evidence="1 2" key="1">
    <citation type="journal article" date="2019" name="Nat. Ecol. Evol.">
        <title>Megaphylogeny resolves global patterns of mushroom evolution.</title>
        <authorList>
            <person name="Varga T."/>
            <person name="Krizsan K."/>
            <person name="Foldi C."/>
            <person name="Dima B."/>
            <person name="Sanchez-Garcia M."/>
            <person name="Sanchez-Ramirez S."/>
            <person name="Szollosi G.J."/>
            <person name="Szarkandi J.G."/>
            <person name="Papp V."/>
            <person name="Albert L."/>
            <person name="Andreopoulos W."/>
            <person name="Angelini C."/>
            <person name="Antonin V."/>
            <person name="Barry K.W."/>
            <person name="Bougher N.L."/>
            <person name="Buchanan P."/>
            <person name="Buyck B."/>
            <person name="Bense V."/>
            <person name="Catcheside P."/>
            <person name="Chovatia M."/>
            <person name="Cooper J."/>
            <person name="Damon W."/>
            <person name="Desjardin D."/>
            <person name="Finy P."/>
            <person name="Geml J."/>
            <person name="Haridas S."/>
            <person name="Hughes K."/>
            <person name="Justo A."/>
            <person name="Karasinski D."/>
            <person name="Kautmanova I."/>
            <person name="Kiss B."/>
            <person name="Kocsube S."/>
            <person name="Kotiranta H."/>
            <person name="LaButti K.M."/>
            <person name="Lechner B.E."/>
            <person name="Liimatainen K."/>
            <person name="Lipzen A."/>
            <person name="Lukacs Z."/>
            <person name="Mihaltcheva S."/>
            <person name="Morgado L.N."/>
            <person name="Niskanen T."/>
            <person name="Noordeloos M.E."/>
            <person name="Ohm R.A."/>
            <person name="Ortiz-Santana B."/>
            <person name="Ovrebo C."/>
            <person name="Racz N."/>
            <person name="Riley R."/>
            <person name="Savchenko A."/>
            <person name="Shiryaev A."/>
            <person name="Soop K."/>
            <person name="Spirin V."/>
            <person name="Szebenyi C."/>
            <person name="Tomsovsky M."/>
            <person name="Tulloss R.E."/>
            <person name="Uehling J."/>
            <person name="Grigoriev I.V."/>
            <person name="Vagvolgyi C."/>
            <person name="Papp T."/>
            <person name="Martin F.M."/>
            <person name="Miettinen O."/>
            <person name="Hibbett D.S."/>
            <person name="Nagy L.G."/>
        </authorList>
    </citation>
    <scope>NUCLEOTIDE SEQUENCE [LARGE SCALE GENOMIC DNA]</scope>
    <source>
        <strain evidence="1 2">FP101781</strain>
    </source>
</reference>
<proteinExistence type="predicted"/>
<dbReference type="EMBL" id="QPFP01000013">
    <property type="protein sequence ID" value="TEB33246.1"/>
    <property type="molecule type" value="Genomic_DNA"/>
</dbReference>
<keyword evidence="2" id="KW-1185">Reference proteome</keyword>
<protein>
    <submittedName>
        <fullName evidence="1">Uncharacterized protein</fullName>
    </submittedName>
</protein>
<dbReference type="AlphaFoldDB" id="A0A4Y7TGG7"/>
<gene>
    <name evidence="1" type="ORF">FA13DRAFT_196369</name>
</gene>
<evidence type="ECO:0000313" key="2">
    <source>
        <dbReference type="Proteomes" id="UP000298030"/>
    </source>
</evidence>
<comment type="caution">
    <text evidence="1">The sequence shown here is derived from an EMBL/GenBank/DDBJ whole genome shotgun (WGS) entry which is preliminary data.</text>
</comment>
<organism evidence="1 2">
    <name type="scientific">Coprinellus micaceus</name>
    <name type="common">Glistening ink-cap mushroom</name>
    <name type="synonym">Coprinus micaceus</name>
    <dbReference type="NCBI Taxonomy" id="71717"/>
    <lineage>
        <taxon>Eukaryota</taxon>
        <taxon>Fungi</taxon>
        <taxon>Dikarya</taxon>
        <taxon>Basidiomycota</taxon>
        <taxon>Agaricomycotina</taxon>
        <taxon>Agaricomycetes</taxon>
        <taxon>Agaricomycetidae</taxon>
        <taxon>Agaricales</taxon>
        <taxon>Agaricineae</taxon>
        <taxon>Psathyrellaceae</taxon>
        <taxon>Coprinellus</taxon>
    </lineage>
</organism>
<dbReference type="Proteomes" id="UP000298030">
    <property type="component" value="Unassembled WGS sequence"/>
</dbReference>
<sequence length="171" mass="19306">MPTHSTIQRQQPCGSGSRIDRTQIAVEFTKPSHIHCVAQRLSTRVEFKEQSSQTGLFLLYSLMCLTQRWRSGASRVLFVHIVRKLEDFPGHTHNLMIRQRILGVAYGAPSTVVVKMCWWEGVASELQVDKRPCRGGSVSEQMVFAMGLQQVCRNTKRSLCKALGTKRQSST</sequence>
<name>A0A4Y7TGG7_COPMI</name>
<evidence type="ECO:0000313" key="1">
    <source>
        <dbReference type="EMBL" id="TEB33246.1"/>
    </source>
</evidence>
<accession>A0A4Y7TGG7</accession>